<evidence type="ECO:0000256" key="4">
    <source>
        <dbReference type="ARBA" id="ARBA00023123"/>
    </source>
</evidence>
<dbReference type="GO" id="GO:0005859">
    <property type="term" value="C:muscle myosin complex"/>
    <property type="evidence" value="ECO:0007669"/>
    <property type="project" value="TreeGrafter"/>
</dbReference>
<comment type="subunit">
    <text evidence="1">Myosin is a hexamer of 2 heavy chains and 4 light chains.</text>
</comment>
<gene>
    <name evidence="9" type="ORF">Fcan01_05778</name>
</gene>
<dbReference type="InterPro" id="IPR050230">
    <property type="entry name" value="CALM/Myosin/TropC-like"/>
</dbReference>
<sequence length="234" mass="25323">MELSAQDIDKAKFAFSIYDFDGVEKIDGINLADCLRALDLTPSLKTIKKLGGTQKKGEKFLTIEEFLSVFSEAKKDKDCGCLADYVEVLKCYDKHNDGFMPANQLHHMLLASGERMDNEMVQLIMNECCDPPDEDGLIKYIPFITKVCNGPVSAFDSVDFNSSASAPSAAPAARKVRPSITVDDADAPSVSFAAAKPMTMGGRKGSEALAEEAPEATFTLKAPRRSSSIVPPDA</sequence>
<accession>A0A226ENY9</accession>
<protein>
    <recommendedName>
        <fullName evidence="2">Myosin light chain alkali</fullName>
    </recommendedName>
</protein>
<dbReference type="GO" id="GO:0005509">
    <property type="term" value="F:calcium ion binding"/>
    <property type="evidence" value="ECO:0007669"/>
    <property type="project" value="InterPro"/>
</dbReference>
<evidence type="ECO:0000313" key="10">
    <source>
        <dbReference type="Proteomes" id="UP000198287"/>
    </source>
</evidence>
<dbReference type="Gene3D" id="1.10.238.10">
    <property type="entry name" value="EF-hand"/>
    <property type="match status" value="2"/>
</dbReference>
<evidence type="ECO:0000256" key="2">
    <source>
        <dbReference type="ARBA" id="ARBA00019148"/>
    </source>
</evidence>
<evidence type="ECO:0000256" key="3">
    <source>
        <dbReference type="ARBA" id="ARBA00022737"/>
    </source>
</evidence>
<dbReference type="FunFam" id="1.10.238.10:FF:000003">
    <property type="entry name" value="Calmodulin A"/>
    <property type="match status" value="1"/>
</dbReference>
<dbReference type="PROSITE" id="PS50222">
    <property type="entry name" value="EF_HAND_2"/>
    <property type="match status" value="1"/>
</dbReference>
<feature type="region of interest" description="Disordered" evidence="7">
    <location>
        <begin position="196"/>
        <end position="234"/>
    </location>
</feature>
<organism evidence="9 10">
    <name type="scientific">Folsomia candida</name>
    <name type="common">Springtail</name>
    <dbReference type="NCBI Taxonomy" id="158441"/>
    <lineage>
        <taxon>Eukaryota</taxon>
        <taxon>Metazoa</taxon>
        <taxon>Ecdysozoa</taxon>
        <taxon>Arthropoda</taxon>
        <taxon>Hexapoda</taxon>
        <taxon>Collembola</taxon>
        <taxon>Entomobryomorpha</taxon>
        <taxon>Isotomoidea</taxon>
        <taxon>Isotomidae</taxon>
        <taxon>Proisotominae</taxon>
        <taxon>Folsomia</taxon>
    </lineage>
</organism>
<keyword evidence="5" id="KW-0505">Motor protein</keyword>
<evidence type="ECO:0000259" key="8">
    <source>
        <dbReference type="PROSITE" id="PS50222"/>
    </source>
</evidence>
<dbReference type="EMBL" id="LNIX01000002">
    <property type="protein sequence ID" value="OXA59363.1"/>
    <property type="molecule type" value="Genomic_DNA"/>
</dbReference>
<dbReference type="Proteomes" id="UP000198287">
    <property type="component" value="Unassembled WGS sequence"/>
</dbReference>
<keyword evidence="6" id="KW-0514">Muscle protein</keyword>
<evidence type="ECO:0000256" key="5">
    <source>
        <dbReference type="ARBA" id="ARBA00023175"/>
    </source>
</evidence>
<dbReference type="InterPro" id="IPR011992">
    <property type="entry name" value="EF-hand-dom_pair"/>
</dbReference>
<evidence type="ECO:0000256" key="1">
    <source>
        <dbReference type="ARBA" id="ARBA00011445"/>
    </source>
</evidence>
<dbReference type="PANTHER" id="PTHR23048:SF33">
    <property type="entry name" value="MYOSIN LIGHT CHAIN ALKALI"/>
    <property type="match status" value="1"/>
</dbReference>
<dbReference type="PANTHER" id="PTHR23048">
    <property type="entry name" value="MYOSIN LIGHT CHAIN 1, 3"/>
    <property type="match status" value="1"/>
</dbReference>
<evidence type="ECO:0000256" key="6">
    <source>
        <dbReference type="ARBA" id="ARBA00023179"/>
    </source>
</evidence>
<dbReference type="InterPro" id="IPR002048">
    <property type="entry name" value="EF_hand_dom"/>
</dbReference>
<dbReference type="AlphaFoldDB" id="A0A226ENY9"/>
<dbReference type="OMA" id="SLDCKPT"/>
<keyword evidence="3" id="KW-0677">Repeat</keyword>
<feature type="domain" description="EF-hand" evidence="8">
    <location>
        <begin position="6"/>
        <end position="41"/>
    </location>
</feature>
<keyword evidence="4" id="KW-0518">Myosin</keyword>
<dbReference type="STRING" id="158441.A0A226ENY9"/>
<dbReference type="OrthoDB" id="26525at2759"/>
<dbReference type="SUPFAM" id="SSF47473">
    <property type="entry name" value="EF-hand"/>
    <property type="match status" value="1"/>
</dbReference>
<evidence type="ECO:0000313" key="9">
    <source>
        <dbReference type="EMBL" id="OXA59363.1"/>
    </source>
</evidence>
<feature type="compositionally biased region" description="Polar residues" evidence="7">
    <location>
        <begin position="225"/>
        <end position="234"/>
    </location>
</feature>
<proteinExistence type="predicted"/>
<comment type="caution">
    <text evidence="9">The sequence shown here is derived from an EMBL/GenBank/DDBJ whole genome shotgun (WGS) entry which is preliminary data.</text>
</comment>
<reference evidence="9 10" key="1">
    <citation type="submission" date="2015-12" db="EMBL/GenBank/DDBJ databases">
        <title>The genome of Folsomia candida.</title>
        <authorList>
            <person name="Faddeeva A."/>
            <person name="Derks M.F."/>
            <person name="Anvar Y."/>
            <person name="Smit S."/>
            <person name="Van Straalen N."/>
            <person name="Roelofs D."/>
        </authorList>
    </citation>
    <scope>NUCLEOTIDE SEQUENCE [LARGE SCALE GENOMIC DNA]</scope>
    <source>
        <strain evidence="9 10">VU population</strain>
        <tissue evidence="9">Whole body</tissue>
    </source>
</reference>
<name>A0A226ENY9_FOLCA</name>
<keyword evidence="10" id="KW-1185">Reference proteome</keyword>
<evidence type="ECO:0000256" key="7">
    <source>
        <dbReference type="SAM" id="MobiDB-lite"/>
    </source>
</evidence>